<dbReference type="EMBL" id="JACRAF010000061">
    <property type="protein sequence ID" value="MBI4923699.1"/>
    <property type="molecule type" value="Genomic_DNA"/>
</dbReference>
<dbReference type="Proteomes" id="UP000782610">
    <property type="component" value="Unassembled WGS sequence"/>
</dbReference>
<gene>
    <name evidence="1" type="ORF">HY834_18320</name>
</gene>
<sequence>MTPELRRVEFLGRSRRDLRSFPTLAREQAGRQILLLQQGLEPMDWKPMKSIGAGASEIRVREESGAYRVIYIAKFKEAVYVLHCFEKRSQKTSRADLELATARYREVLARRPRL</sequence>
<dbReference type="InterPro" id="IPR009241">
    <property type="entry name" value="HigB-like"/>
</dbReference>
<proteinExistence type="predicted"/>
<accession>A0A933L3U9</accession>
<reference evidence="1" key="1">
    <citation type="submission" date="2020-07" db="EMBL/GenBank/DDBJ databases">
        <title>Huge and variable diversity of episymbiotic CPR bacteria and DPANN archaea in groundwater ecosystems.</title>
        <authorList>
            <person name="He C.Y."/>
            <person name="Keren R."/>
            <person name="Whittaker M."/>
            <person name="Farag I.F."/>
            <person name="Doudna J."/>
            <person name="Cate J.H.D."/>
            <person name="Banfield J.F."/>
        </authorList>
    </citation>
    <scope>NUCLEOTIDE SEQUENCE</scope>
    <source>
        <strain evidence="1">NC_groundwater_1586_Pr3_B-0.1um_66_15</strain>
    </source>
</reference>
<protein>
    <submittedName>
        <fullName evidence="1">Type II toxin-antitoxin system RelE/ParE family toxin</fullName>
    </submittedName>
</protein>
<organism evidence="1 2">
    <name type="scientific">Devosia nanyangense</name>
    <dbReference type="NCBI Taxonomy" id="1228055"/>
    <lineage>
        <taxon>Bacteria</taxon>
        <taxon>Pseudomonadati</taxon>
        <taxon>Pseudomonadota</taxon>
        <taxon>Alphaproteobacteria</taxon>
        <taxon>Hyphomicrobiales</taxon>
        <taxon>Devosiaceae</taxon>
        <taxon>Devosia</taxon>
    </lineage>
</organism>
<dbReference type="AlphaFoldDB" id="A0A933L3U9"/>
<comment type="caution">
    <text evidence="1">The sequence shown here is derived from an EMBL/GenBank/DDBJ whole genome shotgun (WGS) entry which is preliminary data.</text>
</comment>
<evidence type="ECO:0000313" key="1">
    <source>
        <dbReference type="EMBL" id="MBI4923699.1"/>
    </source>
</evidence>
<evidence type="ECO:0000313" key="2">
    <source>
        <dbReference type="Proteomes" id="UP000782610"/>
    </source>
</evidence>
<dbReference type="Pfam" id="PF05973">
    <property type="entry name" value="Gp49"/>
    <property type="match status" value="1"/>
</dbReference>
<name>A0A933L3U9_9HYPH</name>